<name>A0A8H6FK18_9LECA</name>
<protein>
    <submittedName>
        <fullName evidence="1">Uncharacterized protein</fullName>
    </submittedName>
</protein>
<gene>
    <name evidence="1" type="ORF">HO133_004269</name>
</gene>
<dbReference type="RefSeq" id="XP_037157189.1">
    <property type="nucleotide sequence ID" value="XM_037295188.1"/>
</dbReference>
<proteinExistence type="predicted"/>
<organism evidence="1 2">
    <name type="scientific">Letharia lupina</name>
    <dbReference type="NCBI Taxonomy" id="560253"/>
    <lineage>
        <taxon>Eukaryota</taxon>
        <taxon>Fungi</taxon>
        <taxon>Dikarya</taxon>
        <taxon>Ascomycota</taxon>
        <taxon>Pezizomycotina</taxon>
        <taxon>Lecanoromycetes</taxon>
        <taxon>OSLEUM clade</taxon>
        <taxon>Lecanoromycetidae</taxon>
        <taxon>Lecanorales</taxon>
        <taxon>Lecanorineae</taxon>
        <taxon>Parmeliaceae</taxon>
        <taxon>Letharia</taxon>
    </lineage>
</organism>
<dbReference type="GeneID" id="59332678"/>
<evidence type="ECO:0000313" key="1">
    <source>
        <dbReference type="EMBL" id="KAF6229932.1"/>
    </source>
</evidence>
<dbReference type="EMBL" id="JACCJB010000002">
    <property type="protein sequence ID" value="KAF6229932.1"/>
    <property type="molecule type" value="Genomic_DNA"/>
</dbReference>
<evidence type="ECO:0000313" key="2">
    <source>
        <dbReference type="Proteomes" id="UP000593566"/>
    </source>
</evidence>
<sequence length="185" mass="20474">MDPFSALSLARNVIHFVDFGTWVVSASFELYSPDGISTNVELESIMHDLTGICAGLEQPEDSIDEQVASKPELDLITSRLIMQNPCRRTFRSALAIEGDIYAKQLKAYPTTFEWLFADVHPAELAEVSTPPFFKASNGIYRDGGKAGSGEPTRMKFLANNERAHEALSIRAGETPLLRPILRDKS</sequence>
<dbReference type="AlphaFoldDB" id="A0A8H6FK18"/>
<comment type="caution">
    <text evidence="1">The sequence shown here is derived from an EMBL/GenBank/DDBJ whole genome shotgun (WGS) entry which is preliminary data.</text>
</comment>
<dbReference type="Proteomes" id="UP000593566">
    <property type="component" value="Unassembled WGS sequence"/>
</dbReference>
<keyword evidence="2" id="KW-1185">Reference proteome</keyword>
<reference evidence="1 2" key="1">
    <citation type="journal article" date="2020" name="Genomics">
        <title>Complete, high-quality genomes from long-read metagenomic sequencing of two wolf lichen thalli reveals enigmatic genome architecture.</title>
        <authorList>
            <person name="McKenzie S.K."/>
            <person name="Walston R.F."/>
            <person name="Allen J.L."/>
        </authorList>
    </citation>
    <scope>NUCLEOTIDE SEQUENCE [LARGE SCALE GENOMIC DNA]</scope>
    <source>
        <strain evidence="1">WasteWater1</strain>
    </source>
</reference>
<accession>A0A8H6FK18</accession>